<evidence type="ECO:0000313" key="1">
    <source>
        <dbReference type="EMBL" id="XDH89431.1"/>
    </source>
</evidence>
<organism evidence="1">
    <name type="scientific">Pseudoalteromonas sp. SD03</name>
    <dbReference type="NCBI Taxonomy" id="3231719"/>
    <lineage>
        <taxon>Bacteria</taxon>
        <taxon>Pseudomonadati</taxon>
        <taxon>Pseudomonadota</taxon>
        <taxon>Gammaproteobacteria</taxon>
        <taxon>Alteromonadales</taxon>
        <taxon>Pseudoalteromonadaceae</taxon>
        <taxon>Pseudoalteromonas</taxon>
    </lineage>
</organism>
<name>A0AB39AVU8_9GAMM</name>
<dbReference type="RefSeq" id="WP_058155567.1">
    <property type="nucleotide sequence ID" value="NZ_CP162515.1"/>
</dbReference>
<dbReference type="EMBL" id="CP162515">
    <property type="protein sequence ID" value="XDH89431.1"/>
    <property type="molecule type" value="Genomic_DNA"/>
</dbReference>
<sequence length="222" mass="25316">MEAKEPNLRQKIVDESLILYRDFVRTGGQYQELGKPHMLRISIMLADFSAANSYLEASNFVEENYDRILRKKKGVYKEFEEHLFHLNRSAKYSGVLYFVKALKSSGGDEHGNVARFGGGNKVIKPMIEIMKKHLLKHHKEIDQAIKDAEMVRDKMIAHSDADAYSPVLKEDDGVSYSMNDLTIHVTDDMVEILKVISNLFIYILGDMMEQIRVNSSSEVAVA</sequence>
<proteinExistence type="predicted"/>
<protein>
    <recommendedName>
        <fullName evidence="2">HEPN AbiU2-like domain-containing protein</fullName>
    </recommendedName>
</protein>
<evidence type="ECO:0008006" key="2">
    <source>
        <dbReference type="Google" id="ProtNLM"/>
    </source>
</evidence>
<accession>A0AB39AVU8</accession>
<gene>
    <name evidence="1" type="ORF">ABZP26_19345</name>
</gene>
<dbReference type="AlphaFoldDB" id="A0AB39AVU8"/>
<reference evidence="1" key="1">
    <citation type="submission" date="2024-07" db="EMBL/GenBank/DDBJ databases">
        <authorList>
            <person name="Jiang Y."/>
            <person name="Qin Q."/>
        </authorList>
    </citation>
    <scope>NUCLEOTIDE SEQUENCE</scope>
    <source>
        <strain evidence="1">SD03</strain>
    </source>
</reference>